<sequence>MFDWSGIFKEDLSKIGPKANHGESDTSVFQTAYKTFQSICHHYDWIIYTITAIVFVSCLIYYYHDCKRRSALRSRESPRTHDRLQQQRRPGAEYRNHQIFRNAVSNLGPFRGQNNEMPNENNLRRTRSGRIYGKWGNSN</sequence>
<keyword evidence="2" id="KW-0812">Transmembrane</keyword>
<accession>A0A1I8NXG7</accession>
<dbReference type="AlphaFoldDB" id="A0A1I8NXG7"/>
<dbReference type="EnsemblMetazoa" id="SCAU002889-RA">
    <property type="protein sequence ID" value="SCAU002889-PA"/>
    <property type="gene ID" value="SCAU002889"/>
</dbReference>
<dbReference type="OrthoDB" id="6376512at2759"/>
<feature type="region of interest" description="Disordered" evidence="1">
    <location>
        <begin position="73"/>
        <end position="95"/>
    </location>
</feature>
<keyword evidence="4" id="KW-1185">Reference proteome</keyword>
<evidence type="ECO:0000256" key="2">
    <source>
        <dbReference type="SAM" id="Phobius"/>
    </source>
</evidence>
<keyword evidence="2" id="KW-1133">Transmembrane helix</keyword>
<organism evidence="3 4">
    <name type="scientific">Stomoxys calcitrans</name>
    <name type="common">Stable fly</name>
    <name type="synonym">Conops calcitrans</name>
    <dbReference type="NCBI Taxonomy" id="35570"/>
    <lineage>
        <taxon>Eukaryota</taxon>
        <taxon>Metazoa</taxon>
        <taxon>Ecdysozoa</taxon>
        <taxon>Arthropoda</taxon>
        <taxon>Hexapoda</taxon>
        <taxon>Insecta</taxon>
        <taxon>Pterygota</taxon>
        <taxon>Neoptera</taxon>
        <taxon>Endopterygota</taxon>
        <taxon>Diptera</taxon>
        <taxon>Brachycera</taxon>
        <taxon>Muscomorpha</taxon>
        <taxon>Muscoidea</taxon>
        <taxon>Muscidae</taxon>
        <taxon>Stomoxys</taxon>
    </lineage>
</organism>
<reference evidence="3" key="1">
    <citation type="submission" date="2020-05" db="UniProtKB">
        <authorList>
            <consortium name="EnsemblMetazoa"/>
        </authorList>
    </citation>
    <scope>IDENTIFICATION</scope>
    <source>
        <strain evidence="3">USDA</strain>
    </source>
</reference>
<gene>
    <name evidence="3" type="primary">106092266</name>
</gene>
<dbReference type="VEuPathDB" id="VectorBase:SCAU002889"/>
<protein>
    <submittedName>
        <fullName evidence="3">Uncharacterized protein</fullName>
    </submittedName>
</protein>
<evidence type="ECO:0000256" key="1">
    <source>
        <dbReference type="SAM" id="MobiDB-lite"/>
    </source>
</evidence>
<keyword evidence="2" id="KW-0472">Membrane</keyword>
<name>A0A1I8NXG7_STOCA</name>
<proteinExistence type="predicted"/>
<evidence type="ECO:0000313" key="4">
    <source>
        <dbReference type="Proteomes" id="UP000095300"/>
    </source>
</evidence>
<dbReference type="Proteomes" id="UP000095300">
    <property type="component" value="Unassembled WGS sequence"/>
</dbReference>
<evidence type="ECO:0000313" key="3">
    <source>
        <dbReference type="EnsemblMetazoa" id="SCAU002889-PA"/>
    </source>
</evidence>
<dbReference type="KEGG" id="scac:106092266"/>
<feature type="transmembrane region" description="Helical" evidence="2">
    <location>
        <begin position="45"/>
        <end position="63"/>
    </location>
</feature>